<evidence type="ECO:0000313" key="3">
    <source>
        <dbReference type="Proteomes" id="UP000644693"/>
    </source>
</evidence>
<reference evidence="2" key="1">
    <citation type="journal article" date="2014" name="Int. J. Syst. Evol. Microbiol.">
        <title>Complete genome sequence of Corynebacterium casei LMG S-19264T (=DSM 44701T), isolated from a smear-ripened cheese.</title>
        <authorList>
            <consortium name="US DOE Joint Genome Institute (JGI-PGF)"/>
            <person name="Walter F."/>
            <person name="Albersmeier A."/>
            <person name="Kalinowski J."/>
            <person name="Ruckert C."/>
        </authorList>
    </citation>
    <scope>NUCLEOTIDE SEQUENCE</scope>
    <source>
        <strain evidence="2">KCTC 23430</strain>
    </source>
</reference>
<gene>
    <name evidence="2" type="ORF">GCM10007053_10070</name>
</gene>
<feature type="domain" description="THAP4-like heme-binding" evidence="1">
    <location>
        <begin position="10"/>
        <end position="185"/>
    </location>
</feature>
<dbReference type="Pfam" id="PF08768">
    <property type="entry name" value="THAP4_heme-bd"/>
    <property type="match status" value="1"/>
</dbReference>
<name>A0A918XFK0_9GAMM</name>
<accession>A0A918XFK0</accession>
<dbReference type="Proteomes" id="UP000644693">
    <property type="component" value="Unassembled WGS sequence"/>
</dbReference>
<sequence>MSTSINGVDYGPLFQLLGKWWGDRGLDLSPEPDGEDKNAYYDEIEFTPAGAAENAEEQNLVCVQYRQVVRKRKNGKIFHDQIGHWMFEPSTGLLMHSLSIPRGVCVLAGGAISDEGAGQRFKVQATAGDETFGVVQSPFMVEKAKTTAFSMSLLVDGDELSYREVTSLDIYGRAFEHVDEATLQRIVYD</sequence>
<evidence type="ECO:0000259" key="1">
    <source>
        <dbReference type="Pfam" id="PF08768"/>
    </source>
</evidence>
<keyword evidence="3" id="KW-1185">Reference proteome</keyword>
<reference evidence="2" key="2">
    <citation type="submission" date="2020-09" db="EMBL/GenBank/DDBJ databases">
        <authorList>
            <person name="Sun Q."/>
            <person name="Kim S."/>
        </authorList>
    </citation>
    <scope>NUCLEOTIDE SEQUENCE</scope>
    <source>
        <strain evidence="2">KCTC 23430</strain>
    </source>
</reference>
<dbReference type="EMBL" id="BMYM01000001">
    <property type="protein sequence ID" value="GHD29473.1"/>
    <property type="molecule type" value="Genomic_DNA"/>
</dbReference>
<dbReference type="SUPFAM" id="SSF50814">
    <property type="entry name" value="Lipocalins"/>
    <property type="match status" value="1"/>
</dbReference>
<dbReference type="InterPro" id="IPR012674">
    <property type="entry name" value="Calycin"/>
</dbReference>
<proteinExistence type="predicted"/>
<dbReference type="Gene3D" id="2.40.128.20">
    <property type="match status" value="1"/>
</dbReference>
<comment type="caution">
    <text evidence="2">The sequence shown here is derived from an EMBL/GenBank/DDBJ whole genome shotgun (WGS) entry which is preliminary data.</text>
</comment>
<organism evidence="2 3">
    <name type="scientific">Parahalioglobus pacificus</name>
    <dbReference type="NCBI Taxonomy" id="930806"/>
    <lineage>
        <taxon>Bacteria</taxon>
        <taxon>Pseudomonadati</taxon>
        <taxon>Pseudomonadota</taxon>
        <taxon>Gammaproteobacteria</taxon>
        <taxon>Cellvibrionales</taxon>
        <taxon>Halieaceae</taxon>
        <taxon>Parahalioglobus</taxon>
    </lineage>
</organism>
<dbReference type="RefSeq" id="WP_189475697.1">
    <property type="nucleotide sequence ID" value="NZ_BMYM01000001.1"/>
</dbReference>
<dbReference type="InterPro" id="IPR014878">
    <property type="entry name" value="THAP4-like_heme-bd"/>
</dbReference>
<evidence type="ECO:0000313" key="2">
    <source>
        <dbReference type="EMBL" id="GHD29473.1"/>
    </source>
</evidence>
<protein>
    <submittedName>
        <fullName evidence="2">FABP family protein</fullName>
    </submittedName>
</protein>
<dbReference type="AlphaFoldDB" id="A0A918XFK0"/>